<dbReference type="NCBIfam" id="TIGR01549">
    <property type="entry name" value="HAD-SF-IA-v1"/>
    <property type="match status" value="1"/>
</dbReference>
<dbReference type="InterPro" id="IPR050155">
    <property type="entry name" value="HAD-like_hydrolase_sf"/>
</dbReference>
<protein>
    <recommendedName>
        <fullName evidence="2">HAD family hydrolase</fullName>
    </recommendedName>
</protein>
<reference evidence="1" key="1">
    <citation type="journal article" date="2015" name="Nature">
        <title>Complex archaea that bridge the gap between prokaryotes and eukaryotes.</title>
        <authorList>
            <person name="Spang A."/>
            <person name="Saw J.H."/>
            <person name="Jorgensen S.L."/>
            <person name="Zaremba-Niedzwiedzka K."/>
            <person name="Martijn J."/>
            <person name="Lind A.E."/>
            <person name="van Eijk R."/>
            <person name="Schleper C."/>
            <person name="Guy L."/>
            <person name="Ettema T.J."/>
        </authorList>
    </citation>
    <scope>NUCLEOTIDE SEQUENCE</scope>
</reference>
<dbReference type="SFLD" id="SFLDS00003">
    <property type="entry name" value="Haloacid_Dehalogenase"/>
    <property type="match status" value="1"/>
</dbReference>
<dbReference type="PANTHER" id="PTHR43434">
    <property type="entry name" value="PHOSPHOGLYCOLATE PHOSPHATASE"/>
    <property type="match status" value="1"/>
</dbReference>
<organism evidence="1">
    <name type="scientific">marine sediment metagenome</name>
    <dbReference type="NCBI Taxonomy" id="412755"/>
    <lineage>
        <taxon>unclassified sequences</taxon>
        <taxon>metagenomes</taxon>
        <taxon>ecological metagenomes</taxon>
    </lineage>
</organism>
<dbReference type="InterPro" id="IPR036412">
    <property type="entry name" value="HAD-like_sf"/>
</dbReference>
<evidence type="ECO:0008006" key="2">
    <source>
        <dbReference type="Google" id="ProtNLM"/>
    </source>
</evidence>
<dbReference type="InterPro" id="IPR006439">
    <property type="entry name" value="HAD-SF_hydro_IA"/>
</dbReference>
<dbReference type="GO" id="GO:0008967">
    <property type="term" value="F:phosphoglycolate phosphatase activity"/>
    <property type="evidence" value="ECO:0007669"/>
    <property type="project" value="TreeGrafter"/>
</dbReference>
<dbReference type="InterPro" id="IPR023214">
    <property type="entry name" value="HAD_sf"/>
</dbReference>
<dbReference type="PANTHER" id="PTHR43434:SF1">
    <property type="entry name" value="PHOSPHOGLYCOLATE PHOSPHATASE"/>
    <property type="match status" value="1"/>
</dbReference>
<evidence type="ECO:0000313" key="1">
    <source>
        <dbReference type="EMBL" id="KKK90989.1"/>
    </source>
</evidence>
<dbReference type="Pfam" id="PF13419">
    <property type="entry name" value="HAD_2"/>
    <property type="match status" value="1"/>
</dbReference>
<dbReference type="EMBL" id="LAZR01048852">
    <property type="protein sequence ID" value="KKK90989.1"/>
    <property type="molecule type" value="Genomic_DNA"/>
</dbReference>
<sequence length="230" mass="26855">MNFDFYLFDLDGTLLNLGNIGAYADEILIEVLKRLNITKAPDRAERKNLWFNIENYINVLDNWGASNPKDFWKFFDEIDFEKRKILLLKKELSLFDDVIETLEKISNHVDCKKMAIVTNTVHDIVNYFLDTFKISGYFKEIFSLGFKNDQNSAKPSPDGILTILKKFNYKSKVNKAIMIGDSIFDIVAAKKAKISACLIRRDIEKNYKEWEIQPDYVIKSLNELIDFRPN</sequence>
<proteinExistence type="predicted"/>
<accession>A0A0F9BK62</accession>
<name>A0A0F9BK62_9ZZZZ</name>
<dbReference type="SUPFAM" id="SSF56784">
    <property type="entry name" value="HAD-like"/>
    <property type="match status" value="1"/>
</dbReference>
<dbReference type="Gene3D" id="3.40.50.1000">
    <property type="entry name" value="HAD superfamily/HAD-like"/>
    <property type="match status" value="1"/>
</dbReference>
<comment type="caution">
    <text evidence="1">The sequence shown here is derived from an EMBL/GenBank/DDBJ whole genome shotgun (WGS) entry which is preliminary data.</text>
</comment>
<dbReference type="GO" id="GO:0006281">
    <property type="term" value="P:DNA repair"/>
    <property type="evidence" value="ECO:0007669"/>
    <property type="project" value="TreeGrafter"/>
</dbReference>
<gene>
    <name evidence="1" type="ORF">LCGC14_2717480</name>
</gene>
<dbReference type="AlphaFoldDB" id="A0A0F9BK62"/>
<dbReference type="SFLD" id="SFLDG01129">
    <property type="entry name" value="C1.5:_HAD__Beta-PGM__Phosphata"/>
    <property type="match status" value="1"/>
</dbReference>
<dbReference type="InterPro" id="IPR041492">
    <property type="entry name" value="HAD_2"/>
</dbReference>